<dbReference type="AlphaFoldDB" id="A0A7J6AR55"/>
<gene>
    <name evidence="2" type="ORF">AMELA_G00115080</name>
</gene>
<dbReference type="EMBL" id="JAAGNN010000009">
    <property type="protein sequence ID" value="KAF4085250.1"/>
    <property type="molecule type" value="Genomic_DNA"/>
</dbReference>
<keyword evidence="3" id="KW-1185">Reference proteome</keyword>
<organism evidence="2 3">
    <name type="scientific">Ameiurus melas</name>
    <name type="common">Black bullhead</name>
    <name type="synonym">Silurus melas</name>
    <dbReference type="NCBI Taxonomy" id="219545"/>
    <lineage>
        <taxon>Eukaryota</taxon>
        <taxon>Metazoa</taxon>
        <taxon>Chordata</taxon>
        <taxon>Craniata</taxon>
        <taxon>Vertebrata</taxon>
        <taxon>Euteleostomi</taxon>
        <taxon>Actinopterygii</taxon>
        <taxon>Neopterygii</taxon>
        <taxon>Teleostei</taxon>
        <taxon>Ostariophysi</taxon>
        <taxon>Siluriformes</taxon>
        <taxon>Ictaluridae</taxon>
        <taxon>Ameiurus</taxon>
    </lineage>
</organism>
<evidence type="ECO:0008006" key="4">
    <source>
        <dbReference type="Google" id="ProtNLM"/>
    </source>
</evidence>
<dbReference type="Proteomes" id="UP000593565">
    <property type="component" value="Unassembled WGS sequence"/>
</dbReference>
<proteinExistence type="predicted"/>
<feature type="region of interest" description="Disordered" evidence="1">
    <location>
        <begin position="25"/>
        <end position="125"/>
    </location>
</feature>
<name>A0A7J6AR55_AMEME</name>
<sequence length="169" mass="18637">MQCPKCGFVVKESFRFCPGCGCGLSTQPSSTTGGKSPEQLAHQEKEAKRNQAYPDIDANSSSGHCNEFPGDKEISNPGLRSSQTDTNQDKDDYASERTHNEISTIQEDVPQDGASLSSEKATEDKARLSIDAASQKHRHHPMSVIECLPSLIKHPFQIFQASHFQHHLE</sequence>
<evidence type="ECO:0000313" key="2">
    <source>
        <dbReference type="EMBL" id="KAF4085250.1"/>
    </source>
</evidence>
<accession>A0A7J6AR55</accession>
<evidence type="ECO:0000313" key="3">
    <source>
        <dbReference type="Proteomes" id="UP000593565"/>
    </source>
</evidence>
<feature type="compositionally biased region" description="Basic and acidic residues" evidence="1">
    <location>
        <begin position="87"/>
        <end position="100"/>
    </location>
</feature>
<protein>
    <recommendedName>
        <fullName evidence="4">Zinc-ribbon domain-containing protein</fullName>
    </recommendedName>
</protein>
<comment type="caution">
    <text evidence="2">The sequence shown here is derived from an EMBL/GenBank/DDBJ whole genome shotgun (WGS) entry which is preliminary data.</text>
</comment>
<feature type="compositionally biased region" description="Polar residues" evidence="1">
    <location>
        <begin position="25"/>
        <end position="34"/>
    </location>
</feature>
<evidence type="ECO:0000256" key="1">
    <source>
        <dbReference type="SAM" id="MobiDB-lite"/>
    </source>
</evidence>
<reference evidence="2 3" key="1">
    <citation type="submission" date="2020-02" db="EMBL/GenBank/DDBJ databases">
        <title>A chromosome-scale genome assembly of the black bullhead catfish (Ameiurus melas).</title>
        <authorList>
            <person name="Wen M."/>
            <person name="Zham M."/>
            <person name="Cabau C."/>
            <person name="Klopp C."/>
            <person name="Donnadieu C."/>
            <person name="Roques C."/>
            <person name="Bouchez O."/>
            <person name="Lampietro C."/>
            <person name="Jouanno E."/>
            <person name="Herpin A."/>
            <person name="Louis A."/>
            <person name="Berthelot C."/>
            <person name="Parey E."/>
            <person name="Roest-Crollius H."/>
            <person name="Braasch I."/>
            <person name="Postlethwait J."/>
            <person name="Robinson-Rechavi M."/>
            <person name="Echchiki A."/>
            <person name="Begum T."/>
            <person name="Montfort J."/>
            <person name="Schartl M."/>
            <person name="Bobe J."/>
            <person name="Guiguen Y."/>
        </authorList>
    </citation>
    <scope>NUCLEOTIDE SEQUENCE [LARGE SCALE GENOMIC DNA]</scope>
    <source>
        <strain evidence="2">M_S1</strain>
        <tissue evidence="2">Blood</tissue>
    </source>
</reference>